<dbReference type="InterPro" id="IPR003594">
    <property type="entry name" value="HATPase_dom"/>
</dbReference>
<dbReference type="eggNOG" id="COG4585">
    <property type="taxonomic scope" value="Bacteria"/>
</dbReference>
<dbReference type="EMBL" id="LLZU01000039">
    <property type="protein sequence ID" value="KRV46616.1"/>
    <property type="molecule type" value="Genomic_DNA"/>
</dbReference>
<feature type="domain" description="Histidine kinase/HSP90-like ATPase" evidence="2">
    <location>
        <begin position="15"/>
        <end position="130"/>
    </location>
</feature>
<organism evidence="3 4">
    <name type="scientific">Wenjunlia vitaminophila</name>
    <name type="common">Streptomyces vitaminophilus</name>
    <dbReference type="NCBI Taxonomy" id="76728"/>
    <lineage>
        <taxon>Bacteria</taxon>
        <taxon>Bacillati</taxon>
        <taxon>Actinomycetota</taxon>
        <taxon>Actinomycetes</taxon>
        <taxon>Kitasatosporales</taxon>
        <taxon>Streptomycetaceae</taxon>
        <taxon>Wenjunlia</taxon>
    </lineage>
</organism>
<dbReference type="OrthoDB" id="4301723at2"/>
<dbReference type="InterPro" id="IPR050267">
    <property type="entry name" value="Anti-sigma-factor_SerPK"/>
</dbReference>
<dbReference type="Gene3D" id="3.30.565.10">
    <property type="entry name" value="Histidine kinase-like ATPase, C-terminal domain"/>
    <property type="match status" value="1"/>
</dbReference>
<dbReference type="CDD" id="cd16936">
    <property type="entry name" value="HATPase_RsbW-like"/>
    <property type="match status" value="1"/>
</dbReference>
<keyword evidence="1" id="KW-0808">Transferase</keyword>
<evidence type="ECO:0000259" key="2">
    <source>
        <dbReference type="Pfam" id="PF13581"/>
    </source>
</evidence>
<keyword evidence="1" id="KW-0418">Kinase</keyword>
<dbReference type="PANTHER" id="PTHR35526">
    <property type="entry name" value="ANTI-SIGMA-F FACTOR RSBW-RELATED"/>
    <property type="match status" value="1"/>
</dbReference>
<dbReference type="GO" id="GO:0004674">
    <property type="term" value="F:protein serine/threonine kinase activity"/>
    <property type="evidence" value="ECO:0007669"/>
    <property type="project" value="UniProtKB-KW"/>
</dbReference>
<dbReference type="Pfam" id="PF13581">
    <property type="entry name" value="HATPase_c_2"/>
    <property type="match status" value="1"/>
</dbReference>
<sequence>MPVSQDQETGFNWSLSAEPKGLAGWREVARRSVRHLGGDERAEQLAALVVSELLTNVIRHVEDPRCGLTIERDEDHVLIGVRDRSPQLPRVGDPDADDECESGRGLRLLLGHGCALDFGRTPEGNRVRATFLLVASAGEGDG</sequence>
<dbReference type="InterPro" id="IPR036890">
    <property type="entry name" value="HATPase_C_sf"/>
</dbReference>
<evidence type="ECO:0000256" key="1">
    <source>
        <dbReference type="ARBA" id="ARBA00022527"/>
    </source>
</evidence>
<comment type="caution">
    <text evidence="3">The sequence shown here is derived from an EMBL/GenBank/DDBJ whole genome shotgun (WGS) entry which is preliminary data.</text>
</comment>
<evidence type="ECO:0000313" key="4">
    <source>
        <dbReference type="Proteomes" id="UP000050867"/>
    </source>
</evidence>
<dbReference type="RefSeq" id="WP_018385169.1">
    <property type="nucleotide sequence ID" value="NZ_LLZU01000039.1"/>
</dbReference>
<protein>
    <recommendedName>
        <fullName evidence="2">Histidine kinase/HSP90-like ATPase domain-containing protein</fullName>
    </recommendedName>
</protein>
<dbReference type="STRING" id="76728.AQ490_12145"/>
<proteinExistence type="predicted"/>
<evidence type="ECO:0000313" key="3">
    <source>
        <dbReference type="EMBL" id="KRV46616.1"/>
    </source>
</evidence>
<dbReference type="Proteomes" id="UP000050867">
    <property type="component" value="Unassembled WGS sequence"/>
</dbReference>
<keyword evidence="1" id="KW-0723">Serine/threonine-protein kinase</keyword>
<reference evidence="3 4" key="1">
    <citation type="submission" date="2015-10" db="EMBL/GenBank/DDBJ databases">
        <title>Draft genome sequence of pyrrolomycin-producing Streptomyces vitaminophilus.</title>
        <authorList>
            <person name="Graham D.E."/>
            <person name="Mahan K.M."/>
            <person name="Klingeman D.M."/>
            <person name="Hettich R.L."/>
            <person name="Parry R.J."/>
        </authorList>
    </citation>
    <scope>NUCLEOTIDE SEQUENCE [LARGE SCALE GENOMIC DNA]</scope>
    <source>
        <strain evidence="3 4">ATCC 31673</strain>
    </source>
</reference>
<accession>A0A0T6LKR7</accession>
<gene>
    <name evidence="3" type="ORF">AQ490_12145</name>
</gene>
<name>A0A0T6LKR7_WENVI</name>
<dbReference type="SUPFAM" id="SSF55874">
    <property type="entry name" value="ATPase domain of HSP90 chaperone/DNA topoisomerase II/histidine kinase"/>
    <property type="match status" value="1"/>
</dbReference>
<keyword evidence="4" id="KW-1185">Reference proteome</keyword>
<dbReference type="PANTHER" id="PTHR35526:SF3">
    <property type="entry name" value="ANTI-SIGMA-F FACTOR RSBW"/>
    <property type="match status" value="1"/>
</dbReference>
<dbReference type="AlphaFoldDB" id="A0A0T6LKR7"/>